<accession>A0A6L2KB97</accession>
<reference evidence="1" key="1">
    <citation type="journal article" date="2019" name="Sci. Rep.">
        <title>Draft genome of Tanacetum cinerariifolium, the natural source of mosquito coil.</title>
        <authorList>
            <person name="Yamashiro T."/>
            <person name="Shiraishi A."/>
            <person name="Satake H."/>
            <person name="Nakayama K."/>
        </authorList>
    </citation>
    <scope>NUCLEOTIDE SEQUENCE</scope>
</reference>
<organism evidence="1">
    <name type="scientific">Tanacetum cinerariifolium</name>
    <name type="common">Dalmatian daisy</name>
    <name type="synonym">Chrysanthemum cinerariifolium</name>
    <dbReference type="NCBI Taxonomy" id="118510"/>
    <lineage>
        <taxon>Eukaryota</taxon>
        <taxon>Viridiplantae</taxon>
        <taxon>Streptophyta</taxon>
        <taxon>Embryophyta</taxon>
        <taxon>Tracheophyta</taxon>
        <taxon>Spermatophyta</taxon>
        <taxon>Magnoliopsida</taxon>
        <taxon>eudicotyledons</taxon>
        <taxon>Gunneridae</taxon>
        <taxon>Pentapetalae</taxon>
        <taxon>asterids</taxon>
        <taxon>campanulids</taxon>
        <taxon>Asterales</taxon>
        <taxon>Asteraceae</taxon>
        <taxon>Asteroideae</taxon>
        <taxon>Anthemideae</taxon>
        <taxon>Anthemidinae</taxon>
        <taxon>Tanacetum</taxon>
    </lineage>
</organism>
<evidence type="ECO:0000313" key="1">
    <source>
        <dbReference type="EMBL" id="GEU45164.1"/>
    </source>
</evidence>
<gene>
    <name evidence="1" type="ORF">Tci_017142</name>
</gene>
<dbReference type="AlphaFoldDB" id="A0A6L2KB97"/>
<proteinExistence type="predicted"/>
<comment type="caution">
    <text evidence="1">The sequence shown here is derived from an EMBL/GenBank/DDBJ whole genome shotgun (WGS) entry which is preliminary data.</text>
</comment>
<protein>
    <submittedName>
        <fullName evidence="1">Uncharacterized protein</fullName>
    </submittedName>
</protein>
<dbReference type="EMBL" id="BKCJ010001946">
    <property type="protein sequence ID" value="GEU45164.1"/>
    <property type="molecule type" value="Genomic_DNA"/>
</dbReference>
<name>A0A6L2KB97_TANCI</name>
<sequence length="134" mass="15579">MFALEWNPPILTCTSVPILTCLLLFQKTGNNWNGKPLVIYIALDELRYPPQREPVMKHCNRYRMSVVHSQISYLNTLDPPDGSRFEIMVLTGCKLGCMTPQIWLFNLIVMRVMKKLEFLLRPSMKINKKIPRVA</sequence>